<evidence type="ECO:0000313" key="3">
    <source>
        <dbReference type="Proteomes" id="UP001161405"/>
    </source>
</evidence>
<dbReference type="Pfam" id="PF03992">
    <property type="entry name" value="ABM"/>
    <property type="match status" value="1"/>
</dbReference>
<proteinExistence type="predicted"/>
<dbReference type="Proteomes" id="UP001161405">
    <property type="component" value="Unassembled WGS sequence"/>
</dbReference>
<keyword evidence="2" id="KW-0503">Monooxygenase</keyword>
<dbReference type="EMBL" id="BSNI01000002">
    <property type="protein sequence ID" value="GLQ18908.1"/>
    <property type="molecule type" value="Genomic_DNA"/>
</dbReference>
<evidence type="ECO:0000313" key="2">
    <source>
        <dbReference type="EMBL" id="GLQ18908.1"/>
    </source>
</evidence>
<dbReference type="SUPFAM" id="SSF54909">
    <property type="entry name" value="Dimeric alpha+beta barrel"/>
    <property type="match status" value="1"/>
</dbReference>
<organism evidence="2 3">
    <name type="scientific">Maritalea porphyrae</name>
    <dbReference type="NCBI Taxonomy" id="880732"/>
    <lineage>
        <taxon>Bacteria</taxon>
        <taxon>Pseudomonadati</taxon>
        <taxon>Pseudomonadota</taxon>
        <taxon>Alphaproteobacteria</taxon>
        <taxon>Hyphomicrobiales</taxon>
        <taxon>Devosiaceae</taxon>
        <taxon>Maritalea</taxon>
    </lineage>
</organism>
<gene>
    <name evidence="2" type="ORF">GCM10007879_31570</name>
</gene>
<dbReference type="InterPro" id="IPR011008">
    <property type="entry name" value="Dimeric_a/b-barrel"/>
</dbReference>
<dbReference type="RefSeq" id="WP_284366022.1">
    <property type="nucleotide sequence ID" value="NZ_BSNI01000002.1"/>
</dbReference>
<feature type="domain" description="ABM" evidence="1">
    <location>
        <begin position="5"/>
        <end position="94"/>
    </location>
</feature>
<keyword evidence="2" id="KW-0560">Oxidoreductase</keyword>
<dbReference type="InterPro" id="IPR007138">
    <property type="entry name" value="ABM_dom"/>
</dbReference>
<keyword evidence="3" id="KW-1185">Reference proteome</keyword>
<sequence>MSGMIYLNGYIDVPLDRLEEVEAALPMHIELTRAEPGCVSFEVVPSTQVEGRLKVAELFVNRAAFEAHQERTKSSKWFKVTEGIPREYEVREGE</sequence>
<protein>
    <submittedName>
        <fullName evidence="2">Antibiotic biosynthesis monooxygenase</fullName>
    </submittedName>
</protein>
<dbReference type="GO" id="GO:0004497">
    <property type="term" value="F:monooxygenase activity"/>
    <property type="evidence" value="ECO:0007669"/>
    <property type="project" value="UniProtKB-KW"/>
</dbReference>
<dbReference type="PROSITE" id="PS51725">
    <property type="entry name" value="ABM"/>
    <property type="match status" value="1"/>
</dbReference>
<reference evidence="2" key="2">
    <citation type="submission" date="2023-01" db="EMBL/GenBank/DDBJ databases">
        <title>Draft genome sequence of Maritalea porphyrae strain NBRC 107169.</title>
        <authorList>
            <person name="Sun Q."/>
            <person name="Mori K."/>
        </authorList>
    </citation>
    <scope>NUCLEOTIDE SEQUENCE</scope>
    <source>
        <strain evidence="2">NBRC 107169</strain>
    </source>
</reference>
<dbReference type="Gene3D" id="3.30.70.100">
    <property type="match status" value="1"/>
</dbReference>
<evidence type="ECO:0000259" key="1">
    <source>
        <dbReference type="PROSITE" id="PS51725"/>
    </source>
</evidence>
<comment type="caution">
    <text evidence="2">The sequence shown here is derived from an EMBL/GenBank/DDBJ whole genome shotgun (WGS) entry which is preliminary data.</text>
</comment>
<reference evidence="2" key="1">
    <citation type="journal article" date="2014" name="Int. J. Syst. Evol. Microbiol.">
        <title>Complete genome of a new Firmicutes species belonging to the dominant human colonic microbiota ('Ruminococcus bicirculans') reveals two chromosomes and a selective capacity to utilize plant glucans.</title>
        <authorList>
            <consortium name="NISC Comparative Sequencing Program"/>
            <person name="Wegmann U."/>
            <person name="Louis P."/>
            <person name="Goesmann A."/>
            <person name="Henrissat B."/>
            <person name="Duncan S.H."/>
            <person name="Flint H.J."/>
        </authorList>
    </citation>
    <scope>NUCLEOTIDE SEQUENCE</scope>
    <source>
        <strain evidence="2">NBRC 107169</strain>
    </source>
</reference>
<accession>A0ABQ5UWH3</accession>
<name>A0ABQ5UWH3_9HYPH</name>